<dbReference type="PANTHER" id="PTHR11441">
    <property type="entry name" value="THYMIDINE KINASE"/>
    <property type="match status" value="1"/>
</dbReference>
<keyword evidence="4 10" id="KW-0808">Transferase</keyword>
<dbReference type="GO" id="GO:0046104">
    <property type="term" value="P:thymidine metabolic process"/>
    <property type="evidence" value="ECO:0007669"/>
    <property type="project" value="TreeGrafter"/>
</dbReference>
<evidence type="ECO:0000256" key="4">
    <source>
        <dbReference type="ARBA" id="ARBA00022679"/>
    </source>
</evidence>
<evidence type="ECO:0000256" key="9">
    <source>
        <dbReference type="PIRSR" id="PIRSR035805-2"/>
    </source>
</evidence>
<dbReference type="Pfam" id="PF00265">
    <property type="entry name" value="TK"/>
    <property type="match status" value="1"/>
</dbReference>
<evidence type="ECO:0000313" key="13">
    <source>
        <dbReference type="Proteomes" id="UP000006502"/>
    </source>
</evidence>
<reference evidence="12 13" key="1">
    <citation type="journal article" date="2012" name="J. Bacteriol.">
        <title>Genome Sequence of "Candidatus Mycoplasma haemolamae" Strain Purdue, a Red Blood Cell Pathogen of Alpacas (Vicugna pacos) and Llamas (Lama glama).</title>
        <authorList>
            <person name="Guimaraes A.M."/>
            <person name="Toth B."/>
            <person name="Santos A.P."/>
            <person name="do Nascimento N.C."/>
            <person name="Kritchevsky J.E."/>
            <person name="Messick J.B."/>
        </authorList>
    </citation>
    <scope>NUCLEOTIDE SEQUENCE [LARGE SCALE GENOMIC DNA]</scope>
    <source>
        <strain evidence="12 13">Purdue</strain>
    </source>
</reference>
<gene>
    <name evidence="12" type="ordered locus">MHLP_00150</name>
</gene>
<dbReference type="GO" id="GO:0071897">
    <property type="term" value="P:DNA biosynthetic process"/>
    <property type="evidence" value="ECO:0007669"/>
    <property type="project" value="UniProtKB-KW"/>
</dbReference>
<accession>I7B8Q7</accession>
<comment type="catalytic activity">
    <reaction evidence="10">
        <text>thymidine + ATP = dTMP + ADP + H(+)</text>
        <dbReference type="Rhea" id="RHEA:19129"/>
        <dbReference type="ChEBI" id="CHEBI:15378"/>
        <dbReference type="ChEBI" id="CHEBI:17748"/>
        <dbReference type="ChEBI" id="CHEBI:30616"/>
        <dbReference type="ChEBI" id="CHEBI:63528"/>
        <dbReference type="ChEBI" id="CHEBI:456216"/>
        <dbReference type="EC" id="2.7.1.21"/>
    </reaction>
</comment>
<dbReference type="InterPro" id="IPR027417">
    <property type="entry name" value="P-loop_NTPase"/>
</dbReference>
<keyword evidence="5 10" id="KW-0547">Nucleotide-binding</keyword>
<evidence type="ECO:0000256" key="3">
    <source>
        <dbReference type="ARBA" id="ARBA00022634"/>
    </source>
</evidence>
<evidence type="ECO:0000256" key="2">
    <source>
        <dbReference type="ARBA" id="ARBA00012118"/>
    </source>
</evidence>
<evidence type="ECO:0000256" key="6">
    <source>
        <dbReference type="ARBA" id="ARBA00022777"/>
    </source>
</evidence>
<evidence type="ECO:0000313" key="12">
    <source>
        <dbReference type="EMBL" id="AFO51610.1"/>
    </source>
</evidence>
<evidence type="ECO:0000256" key="5">
    <source>
        <dbReference type="ARBA" id="ARBA00022741"/>
    </source>
</evidence>
<dbReference type="GO" id="GO:0005524">
    <property type="term" value="F:ATP binding"/>
    <property type="evidence" value="ECO:0007669"/>
    <property type="project" value="UniProtKB-KW"/>
</dbReference>
<feature type="binding site" evidence="9">
    <location>
        <begin position="183"/>
        <end position="186"/>
    </location>
    <ligand>
        <name>substrate</name>
    </ligand>
</feature>
<dbReference type="EC" id="2.7.1.21" evidence="2 10"/>
<evidence type="ECO:0000256" key="8">
    <source>
        <dbReference type="PIRSR" id="PIRSR035805-1"/>
    </source>
</evidence>
<sequence>MHQHLTSSTIKKDNYSPTLTVICGPMKSGKSKELFSIIDRLNYQKSSYKVFKPKLDSRNQDTISSRYQGQSNTAIIINEERPHEILSFFEYLEQGESTALIDEAHFFSQELVAVVKELLLKGVNVVISGLDCDAHMNTFGPMGDLLALATRIKKLNSVCEICYSPATFSALKDSSQSFERENILVGNDQYIVLCFSCYVRHTRQYRS</sequence>
<dbReference type="InterPro" id="IPR001267">
    <property type="entry name" value="Thymidine_kinase"/>
</dbReference>
<dbReference type="HOGENOM" id="CLU_064400_3_0_14"/>
<dbReference type="GO" id="GO:0004797">
    <property type="term" value="F:thymidine kinase activity"/>
    <property type="evidence" value="ECO:0007669"/>
    <property type="project" value="UniProtKB-EC"/>
</dbReference>
<dbReference type="KEGG" id="mhl:MHLP_00150"/>
<keyword evidence="7 10" id="KW-0067">ATP-binding</keyword>
<evidence type="ECO:0000256" key="10">
    <source>
        <dbReference type="RuleBase" id="RU000544"/>
    </source>
</evidence>
<dbReference type="GO" id="GO:0005829">
    <property type="term" value="C:cytosol"/>
    <property type="evidence" value="ECO:0007669"/>
    <property type="project" value="TreeGrafter"/>
</dbReference>
<protein>
    <recommendedName>
        <fullName evidence="2 10">Thymidine kinase</fullName>
        <ecNumber evidence="2 10">2.7.1.21</ecNumber>
    </recommendedName>
</protein>
<reference evidence="13" key="2">
    <citation type="submission" date="2012-07" db="EMBL/GenBank/DDBJ databases">
        <title>Complete genome sequence of 'Candidatus Mycoplasma haemolamae'.</title>
        <authorList>
            <person name="Guimaraes A.M.S."/>
            <person name="Toth B."/>
            <person name="Santos A.P."/>
            <person name="Nascimento N.C."/>
            <person name="Sojka J.E."/>
            <person name="Messick J.B."/>
        </authorList>
    </citation>
    <scope>NUCLEOTIDE SEQUENCE [LARGE SCALE GENOMIC DNA]</scope>
    <source>
        <strain evidence="13">Purdue</strain>
    </source>
</reference>
<evidence type="ECO:0000256" key="7">
    <source>
        <dbReference type="ARBA" id="ARBA00022840"/>
    </source>
</evidence>
<proteinExistence type="inferred from homology"/>
<dbReference type="PIRSF" id="PIRSF035805">
    <property type="entry name" value="TK_cell"/>
    <property type="match status" value="1"/>
</dbReference>
<feature type="active site" description="Proton acceptor" evidence="8">
    <location>
        <position position="103"/>
    </location>
</feature>
<keyword evidence="3 10" id="KW-0237">DNA synthesis</keyword>
<comment type="similarity">
    <text evidence="1 11">Belongs to the thymidine kinase family.</text>
</comment>
<dbReference type="SUPFAM" id="SSF52540">
    <property type="entry name" value="P-loop containing nucleoside triphosphate hydrolases"/>
    <property type="match status" value="1"/>
</dbReference>
<dbReference type="PANTHER" id="PTHR11441:SF0">
    <property type="entry name" value="THYMIDINE KINASE, CYTOSOLIC"/>
    <property type="match status" value="1"/>
</dbReference>
<dbReference type="Gene3D" id="3.30.60.20">
    <property type="match status" value="1"/>
</dbReference>
<feature type="binding site" evidence="9">
    <location>
        <position position="190"/>
    </location>
    <ligand>
        <name>substrate</name>
    </ligand>
</feature>
<dbReference type="AlphaFoldDB" id="I7B8Q7"/>
<dbReference type="EMBL" id="CP003731">
    <property type="protein sequence ID" value="AFO51610.1"/>
    <property type="molecule type" value="Genomic_DNA"/>
</dbReference>
<evidence type="ECO:0000256" key="1">
    <source>
        <dbReference type="ARBA" id="ARBA00007587"/>
    </source>
</evidence>
<organism evidence="12 13">
    <name type="scientific">Mycoplasma haematolamae (strain Purdue)</name>
    <dbReference type="NCBI Taxonomy" id="1212765"/>
    <lineage>
        <taxon>Bacteria</taxon>
        <taxon>Bacillati</taxon>
        <taxon>Mycoplasmatota</taxon>
        <taxon>Mollicutes</taxon>
        <taxon>Mycoplasmataceae</taxon>
        <taxon>Mycoplasma</taxon>
    </lineage>
</organism>
<name>I7B8Q7_MYCHA</name>
<keyword evidence="6 10" id="KW-0418">Kinase</keyword>
<dbReference type="PATRIC" id="fig|1212765.3.peg.30"/>
<dbReference type="STRING" id="1212765.MHLP_00150"/>
<dbReference type="Proteomes" id="UP000006502">
    <property type="component" value="Chromosome"/>
</dbReference>
<evidence type="ECO:0000256" key="11">
    <source>
        <dbReference type="RuleBase" id="RU004165"/>
    </source>
</evidence>
<dbReference type="Gene3D" id="3.40.50.300">
    <property type="entry name" value="P-loop containing nucleotide triphosphate hydrolases"/>
    <property type="match status" value="1"/>
</dbReference>
<keyword evidence="13" id="KW-1185">Reference proteome</keyword>